<dbReference type="AlphaFoldDB" id="A0A365GWI7"/>
<name>A0A365GWI7_9ACTN</name>
<dbReference type="PROSITE" id="PS50937">
    <property type="entry name" value="HTH_MERR_2"/>
    <property type="match status" value="1"/>
</dbReference>
<dbReference type="OrthoDB" id="3191171at2"/>
<reference evidence="3 4" key="1">
    <citation type="submission" date="2018-06" db="EMBL/GenBank/DDBJ databases">
        <title>Actinomadura craniellae sp. nov. isolated from marine sponge Craniella sp.</title>
        <authorList>
            <person name="Li L."/>
            <person name="Xu Q.H."/>
            <person name="Lin H.W."/>
            <person name="Lu Y.H."/>
        </authorList>
    </citation>
    <scope>NUCLEOTIDE SEQUENCE [LARGE SCALE GENOMIC DNA]</scope>
    <source>
        <strain evidence="3 4">LHW63021</strain>
    </source>
</reference>
<dbReference type="SMART" id="SM00422">
    <property type="entry name" value="HTH_MERR"/>
    <property type="match status" value="1"/>
</dbReference>
<dbReference type="RefSeq" id="WP_111871877.1">
    <property type="nucleotide sequence ID" value="NZ_QLYX01000021.1"/>
</dbReference>
<evidence type="ECO:0000256" key="1">
    <source>
        <dbReference type="ARBA" id="ARBA00023125"/>
    </source>
</evidence>
<organism evidence="3 4">
    <name type="scientific">Actinomadura craniellae</name>
    <dbReference type="NCBI Taxonomy" id="2231787"/>
    <lineage>
        <taxon>Bacteria</taxon>
        <taxon>Bacillati</taxon>
        <taxon>Actinomycetota</taxon>
        <taxon>Actinomycetes</taxon>
        <taxon>Streptosporangiales</taxon>
        <taxon>Thermomonosporaceae</taxon>
        <taxon>Actinomadura</taxon>
    </lineage>
</organism>
<dbReference type="Pfam" id="PF13411">
    <property type="entry name" value="MerR_1"/>
    <property type="match status" value="1"/>
</dbReference>
<accession>A0A365GWI7</accession>
<feature type="domain" description="HTH merR-type" evidence="2">
    <location>
        <begin position="25"/>
        <end position="83"/>
    </location>
</feature>
<dbReference type="InterPro" id="IPR047057">
    <property type="entry name" value="MerR_fam"/>
</dbReference>
<dbReference type="GO" id="GO:0003677">
    <property type="term" value="F:DNA binding"/>
    <property type="evidence" value="ECO:0007669"/>
    <property type="project" value="UniProtKB-KW"/>
</dbReference>
<dbReference type="Proteomes" id="UP000251891">
    <property type="component" value="Unassembled WGS sequence"/>
</dbReference>
<dbReference type="SUPFAM" id="SSF46955">
    <property type="entry name" value="Putative DNA-binding domain"/>
    <property type="match status" value="1"/>
</dbReference>
<dbReference type="GO" id="GO:0003700">
    <property type="term" value="F:DNA-binding transcription factor activity"/>
    <property type="evidence" value="ECO:0007669"/>
    <property type="project" value="InterPro"/>
</dbReference>
<protein>
    <submittedName>
        <fullName evidence="3">MerR family transcriptional regulator</fullName>
    </submittedName>
</protein>
<evidence type="ECO:0000313" key="4">
    <source>
        <dbReference type="Proteomes" id="UP000251891"/>
    </source>
</evidence>
<gene>
    <name evidence="3" type="ORF">DPM19_31860</name>
</gene>
<comment type="caution">
    <text evidence="3">The sequence shown here is derived from an EMBL/GenBank/DDBJ whole genome shotgun (WGS) entry which is preliminary data.</text>
</comment>
<keyword evidence="1" id="KW-0238">DNA-binding</keyword>
<dbReference type="InterPro" id="IPR009061">
    <property type="entry name" value="DNA-bd_dom_put_sf"/>
</dbReference>
<dbReference type="EMBL" id="QLYX01000021">
    <property type="protein sequence ID" value="RAY11179.1"/>
    <property type="molecule type" value="Genomic_DNA"/>
</dbReference>
<dbReference type="CDD" id="cd00592">
    <property type="entry name" value="HTH_MerR-like"/>
    <property type="match status" value="1"/>
</dbReference>
<dbReference type="PANTHER" id="PTHR30204:SF89">
    <property type="entry name" value="HTH MERR-TYPE DOMAIN-CONTAINING PROTEIN"/>
    <property type="match status" value="1"/>
</dbReference>
<sequence length="229" mass="25055">MNARASRAAMTIGDVLALLRADFPDVTISKIRFLETEGLIEPQRSPSGYRKFGPADVDRLRFILSAQRDQYLPLRVIKERLQEADRGADPVRAPRTLVAADTDAPGPPVRLTRRQLLDGAGIEEVLLAQLEEFGLVRRSGVYYEGEALTVARAAAALGAFGFEARHLRAVKAAADREVGLIEQVVAPLLRRRNPGAHERAADTARRLAELSLELHAALVAAGLRESLDH</sequence>
<keyword evidence="4" id="KW-1185">Reference proteome</keyword>
<dbReference type="PANTHER" id="PTHR30204">
    <property type="entry name" value="REDOX-CYCLING DRUG-SENSING TRANSCRIPTIONAL ACTIVATOR SOXR"/>
    <property type="match status" value="1"/>
</dbReference>
<proteinExistence type="predicted"/>
<evidence type="ECO:0000259" key="2">
    <source>
        <dbReference type="PROSITE" id="PS50937"/>
    </source>
</evidence>
<evidence type="ECO:0000313" key="3">
    <source>
        <dbReference type="EMBL" id="RAY11179.1"/>
    </source>
</evidence>
<dbReference type="Gene3D" id="1.10.1660.10">
    <property type="match status" value="1"/>
</dbReference>
<dbReference type="InterPro" id="IPR000551">
    <property type="entry name" value="MerR-type_HTH_dom"/>
</dbReference>